<dbReference type="AlphaFoldDB" id="A0AAW1VFV9"/>
<reference evidence="1 2" key="1">
    <citation type="submission" date="2023-03" db="EMBL/GenBank/DDBJ databases">
        <title>Genome insight into feeding habits of ladybird beetles.</title>
        <authorList>
            <person name="Li H.-S."/>
            <person name="Huang Y.-H."/>
            <person name="Pang H."/>
        </authorList>
    </citation>
    <scope>NUCLEOTIDE SEQUENCE [LARGE SCALE GENOMIC DNA]</scope>
    <source>
        <strain evidence="1">SYSU_2023b</strain>
        <tissue evidence="1">Whole body</tissue>
    </source>
</reference>
<accession>A0AAW1VFV9</accession>
<dbReference type="SUPFAM" id="SSF56672">
    <property type="entry name" value="DNA/RNA polymerases"/>
    <property type="match status" value="1"/>
</dbReference>
<evidence type="ECO:0000313" key="2">
    <source>
        <dbReference type="Proteomes" id="UP001431783"/>
    </source>
</evidence>
<dbReference type="GO" id="GO:0071897">
    <property type="term" value="P:DNA biosynthetic process"/>
    <property type="evidence" value="ECO:0007669"/>
    <property type="project" value="UniProtKB-ARBA"/>
</dbReference>
<name>A0AAW1VFV9_9CUCU</name>
<dbReference type="EMBL" id="JARQZJ010000137">
    <property type="protein sequence ID" value="KAK9892663.1"/>
    <property type="molecule type" value="Genomic_DNA"/>
</dbReference>
<gene>
    <name evidence="1" type="ORF">WA026_021516</name>
</gene>
<proteinExistence type="predicted"/>
<comment type="caution">
    <text evidence="1">The sequence shown here is derived from an EMBL/GenBank/DDBJ whole genome shotgun (WGS) entry which is preliminary data.</text>
</comment>
<organism evidence="1 2">
    <name type="scientific">Henosepilachna vigintioctopunctata</name>
    <dbReference type="NCBI Taxonomy" id="420089"/>
    <lineage>
        <taxon>Eukaryota</taxon>
        <taxon>Metazoa</taxon>
        <taxon>Ecdysozoa</taxon>
        <taxon>Arthropoda</taxon>
        <taxon>Hexapoda</taxon>
        <taxon>Insecta</taxon>
        <taxon>Pterygota</taxon>
        <taxon>Neoptera</taxon>
        <taxon>Endopterygota</taxon>
        <taxon>Coleoptera</taxon>
        <taxon>Polyphaga</taxon>
        <taxon>Cucujiformia</taxon>
        <taxon>Coccinelloidea</taxon>
        <taxon>Coccinellidae</taxon>
        <taxon>Epilachninae</taxon>
        <taxon>Epilachnini</taxon>
        <taxon>Henosepilachna</taxon>
    </lineage>
</organism>
<evidence type="ECO:0000313" key="1">
    <source>
        <dbReference type="EMBL" id="KAK9892663.1"/>
    </source>
</evidence>
<sequence length="251" mass="28962">MIKKYNIIEMVSEIHESDRPGKKVLVELLRDDALDEIIRWTPQQRAYYFLKPEPGHKQRALYATYDEESFVSVYANAGLENQMSKGVFVRQTPPDVIEWMNVSQGGLAGAEGHGKYWVSTDYSDYNSEHTLWEMSALDLCYADYYDKTKIVNSTQKIGCDEKQITHYWNLISKAKTEIIYSGSEDNIISEGHEYLPYYVDNKAVGCDHKVRPKRILRVSNGLFSGSRTTARDNTWLRATDNGHVTWGRHFD</sequence>
<protein>
    <submittedName>
        <fullName evidence="1">Uncharacterized protein</fullName>
    </submittedName>
</protein>
<dbReference type="Proteomes" id="UP001431783">
    <property type="component" value="Unassembled WGS sequence"/>
</dbReference>
<dbReference type="InterPro" id="IPR043502">
    <property type="entry name" value="DNA/RNA_pol_sf"/>
</dbReference>
<keyword evidence="2" id="KW-1185">Reference proteome</keyword>